<feature type="chain" id="PRO_5040923656" evidence="1">
    <location>
        <begin position="23"/>
        <end position="477"/>
    </location>
</feature>
<gene>
    <name evidence="4" type="ORF">Plil01_000747600</name>
</gene>
<evidence type="ECO:0000256" key="1">
    <source>
        <dbReference type="SAM" id="SignalP"/>
    </source>
</evidence>
<evidence type="ECO:0000259" key="3">
    <source>
        <dbReference type="Pfam" id="PF13204"/>
    </source>
</evidence>
<dbReference type="PANTHER" id="PTHR37836">
    <property type="entry name" value="LMO1036 PROTEIN"/>
    <property type="match status" value="1"/>
</dbReference>
<proteinExistence type="predicted"/>
<evidence type="ECO:0000259" key="2">
    <source>
        <dbReference type="Pfam" id="PF12904"/>
    </source>
</evidence>
<feature type="domain" description="Apiosidase-like catalytic" evidence="3">
    <location>
        <begin position="37"/>
        <end position="350"/>
    </location>
</feature>
<dbReference type="SUPFAM" id="SSF51445">
    <property type="entry name" value="(Trans)glycosidases"/>
    <property type="match status" value="1"/>
</dbReference>
<evidence type="ECO:0000313" key="5">
    <source>
        <dbReference type="Proteomes" id="UP001165083"/>
    </source>
</evidence>
<name>A0A9W6TTA7_9STRA</name>
<keyword evidence="5" id="KW-1185">Reference proteome</keyword>
<dbReference type="Pfam" id="PF12904">
    <property type="entry name" value="Collagen_bind_2"/>
    <property type="match status" value="1"/>
</dbReference>
<keyword evidence="1" id="KW-0732">Signal</keyword>
<dbReference type="OrthoDB" id="2581507at2759"/>
<dbReference type="InterPro" id="IPR017853">
    <property type="entry name" value="GH"/>
</dbReference>
<dbReference type="Proteomes" id="UP001165083">
    <property type="component" value="Unassembled WGS sequence"/>
</dbReference>
<dbReference type="InterPro" id="IPR025277">
    <property type="entry name" value="Apiosidase-like_cat_dom"/>
</dbReference>
<dbReference type="AlphaFoldDB" id="A0A9W6TTA7"/>
<feature type="domain" description="Putative collagen-binding" evidence="2">
    <location>
        <begin position="397"/>
        <end position="476"/>
    </location>
</feature>
<dbReference type="Gene3D" id="3.20.20.80">
    <property type="entry name" value="Glycosidases"/>
    <property type="match status" value="1"/>
</dbReference>
<dbReference type="InterPro" id="IPR024749">
    <property type="entry name" value="Collagen-bd_put"/>
</dbReference>
<feature type="signal peptide" evidence="1">
    <location>
        <begin position="1"/>
        <end position="22"/>
    </location>
</feature>
<protein>
    <submittedName>
        <fullName evidence="4">Unnamed protein product</fullName>
    </submittedName>
</protein>
<dbReference type="PANTHER" id="PTHR37836:SF2">
    <property type="entry name" value="DUF4038 DOMAIN-CONTAINING PROTEIN"/>
    <property type="match status" value="1"/>
</dbReference>
<evidence type="ECO:0000313" key="4">
    <source>
        <dbReference type="EMBL" id="GMF19529.1"/>
    </source>
</evidence>
<comment type="caution">
    <text evidence="4">The sequence shown here is derived from an EMBL/GenBank/DDBJ whole genome shotgun (WGS) entry which is preliminary data.</text>
</comment>
<sequence length="477" mass="52200">MKAQAAFVVLISLSGLVSSALATPSWHDLAISAPRYELVHKLNKTSIDFYLRTRAEQGYNAVQTVVISENNGTTRPNFYGDLPFNNSDTTQPNEAYFRLIDWTVDRAASYGLLMVLVPAWGNWISGGWHGTEEPLFNDSTAYEWGKYVGARYPGIPKILGGDTNCLWARNLMKASISYSASPNVDPATLVGTIEDTTHLWVNMRSGVKDGETAQGYEPVILYHPTAGRIARPVSTPEAIGHLMLPKEEDRVSIDAVQSGHATPESVGPFTPFETRDSTKNYELIAAMLDGFTGPVLDLENHYEGAHYNLDTKYPIWNASQVRTGLYNGVYSGAAGFTYGANSVWQMRYASPIRHQATSKPLCSELELLLPARHLLGSPNGYTDVAVNAFESTRFISVLASGDHARYFVYTGRGDSFSLELGNGSDRSGTARWFSPRDGQYYAGSIVSVPASGDSTRVDFTPPSSGGVDNDWVLALEF</sequence>
<accession>A0A9W6TTA7</accession>
<organism evidence="4 5">
    <name type="scientific">Phytophthora lilii</name>
    <dbReference type="NCBI Taxonomy" id="2077276"/>
    <lineage>
        <taxon>Eukaryota</taxon>
        <taxon>Sar</taxon>
        <taxon>Stramenopiles</taxon>
        <taxon>Oomycota</taxon>
        <taxon>Peronosporomycetes</taxon>
        <taxon>Peronosporales</taxon>
        <taxon>Peronosporaceae</taxon>
        <taxon>Phytophthora</taxon>
    </lineage>
</organism>
<dbReference type="EMBL" id="BSXW01000348">
    <property type="protein sequence ID" value="GMF19529.1"/>
    <property type="molecule type" value="Genomic_DNA"/>
</dbReference>
<reference evidence="4" key="1">
    <citation type="submission" date="2023-04" db="EMBL/GenBank/DDBJ databases">
        <title>Phytophthora lilii NBRC 32176.</title>
        <authorList>
            <person name="Ichikawa N."/>
            <person name="Sato H."/>
            <person name="Tonouchi N."/>
        </authorList>
    </citation>
    <scope>NUCLEOTIDE SEQUENCE</scope>
    <source>
        <strain evidence="4">NBRC 32176</strain>
    </source>
</reference>
<dbReference type="Pfam" id="PF13204">
    <property type="entry name" value="Apiosidase"/>
    <property type="match status" value="1"/>
</dbReference>